<accession>A0ABT1E279</accession>
<dbReference type="SUPFAM" id="SSF88946">
    <property type="entry name" value="Sigma2 domain of RNA polymerase sigma factors"/>
    <property type="match status" value="1"/>
</dbReference>
<comment type="caution">
    <text evidence="3">The sequence shown here is derived from an EMBL/GenBank/DDBJ whole genome shotgun (WGS) entry which is preliminary data.</text>
</comment>
<dbReference type="EMBL" id="JAMYJR010000055">
    <property type="protein sequence ID" value="MCO8277250.1"/>
    <property type="molecule type" value="Genomic_DNA"/>
</dbReference>
<dbReference type="InterPro" id="IPR052704">
    <property type="entry name" value="ECF_Sigma-70_Domain"/>
</dbReference>
<evidence type="ECO:0000259" key="2">
    <source>
        <dbReference type="Pfam" id="PF04542"/>
    </source>
</evidence>
<dbReference type="InterPro" id="IPR007627">
    <property type="entry name" value="RNA_pol_sigma70_r2"/>
</dbReference>
<organism evidence="3 4">
    <name type="scientific">Paractinoplanes aksuensis</name>
    <dbReference type="NCBI Taxonomy" id="2939490"/>
    <lineage>
        <taxon>Bacteria</taxon>
        <taxon>Bacillati</taxon>
        <taxon>Actinomycetota</taxon>
        <taxon>Actinomycetes</taxon>
        <taxon>Micromonosporales</taxon>
        <taxon>Micromonosporaceae</taxon>
        <taxon>Paractinoplanes</taxon>
    </lineage>
</organism>
<reference evidence="3 4" key="1">
    <citation type="submission" date="2022-06" db="EMBL/GenBank/DDBJ databases">
        <title>New Species of the Genus Actinoplanes, ActinopZanes ferrugineus.</title>
        <authorList>
            <person name="Ding P."/>
        </authorList>
    </citation>
    <scope>NUCLEOTIDE SEQUENCE [LARGE SCALE GENOMIC DNA]</scope>
    <source>
        <strain evidence="3 4">TRM88003</strain>
    </source>
</reference>
<dbReference type="PANTHER" id="PTHR30173:SF43">
    <property type="entry name" value="ECF RNA POLYMERASE SIGMA FACTOR SIGI-RELATED"/>
    <property type="match status" value="1"/>
</dbReference>
<dbReference type="SUPFAM" id="SSF54427">
    <property type="entry name" value="NTF2-like"/>
    <property type="match status" value="1"/>
</dbReference>
<dbReference type="InterPro" id="IPR032710">
    <property type="entry name" value="NTF2-like_dom_sf"/>
</dbReference>
<dbReference type="InterPro" id="IPR013325">
    <property type="entry name" value="RNA_pol_sigma_r2"/>
</dbReference>
<proteinExistence type="predicted"/>
<feature type="domain" description="RNA polymerase sigma-70 region 2" evidence="2">
    <location>
        <begin position="7"/>
        <end position="70"/>
    </location>
</feature>
<gene>
    <name evidence="3" type="ORF">M1L60_42410</name>
</gene>
<feature type="region of interest" description="Disordered" evidence="1">
    <location>
        <begin position="72"/>
        <end position="91"/>
    </location>
</feature>
<sequence length="220" mass="23953">MDVQDRFEQNRPRLRAVAYRMLGSTAEADDAVQEAWLRLNRIGADGIDNLDAWLTTVVGRVCLDLLRSRGSRRETPWDDHDTPTTPGPEDATMLADSVGLALLVVLDTLTPAFLAASRDGEFEKLLSLLDPDVRLRIDAYGQKQLGIPAETRGAAGLARFFNGKARNAEAALVNGLLGFRVAPGGDTLLAITLTVREGQIVALEAITEPARLREIEILPL</sequence>
<dbReference type="Gene3D" id="1.10.1740.10">
    <property type="match status" value="1"/>
</dbReference>
<evidence type="ECO:0000313" key="4">
    <source>
        <dbReference type="Proteomes" id="UP001523369"/>
    </source>
</evidence>
<protein>
    <submittedName>
        <fullName evidence="3">RNA polymerase subunit sigma-70</fullName>
    </submittedName>
</protein>
<feature type="compositionally biased region" description="Basic and acidic residues" evidence="1">
    <location>
        <begin position="72"/>
        <end position="82"/>
    </location>
</feature>
<evidence type="ECO:0000256" key="1">
    <source>
        <dbReference type="SAM" id="MobiDB-lite"/>
    </source>
</evidence>
<evidence type="ECO:0000313" key="3">
    <source>
        <dbReference type="EMBL" id="MCO8277250.1"/>
    </source>
</evidence>
<dbReference type="Proteomes" id="UP001523369">
    <property type="component" value="Unassembled WGS sequence"/>
</dbReference>
<keyword evidence="4" id="KW-1185">Reference proteome</keyword>
<dbReference type="PANTHER" id="PTHR30173">
    <property type="entry name" value="SIGMA 19 FACTOR"/>
    <property type="match status" value="1"/>
</dbReference>
<dbReference type="RefSeq" id="WP_253243266.1">
    <property type="nucleotide sequence ID" value="NZ_JAMYJR010000055.1"/>
</dbReference>
<dbReference type="Pfam" id="PF04542">
    <property type="entry name" value="Sigma70_r2"/>
    <property type="match status" value="1"/>
</dbReference>
<name>A0ABT1E279_9ACTN</name>